<feature type="compositionally biased region" description="Basic and acidic residues" evidence="1">
    <location>
        <begin position="120"/>
        <end position="146"/>
    </location>
</feature>
<organism evidence="2 3">
    <name type="scientific">Noviherbaspirillum cavernae</name>
    <dbReference type="NCBI Taxonomy" id="2320862"/>
    <lineage>
        <taxon>Bacteria</taxon>
        <taxon>Pseudomonadati</taxon>
        <taxon>Pseudomonadota</taxon>
        <taxon>Betaproteobacteria</taxon>
        <taxon>Burkholderiales</taxon>
        <taxon>Oxalobacteraceae</taxon>
        <taxon>Noviherbaspirillum</taxon>
    </lineage>
</organism>
<protein>
    <submittedName>
        <fullName evidence="2">Uncharacterized protein</fullName>
    </submittedName>
</protein>
<gene>
    <name evidence="2" type="ORF">D3870_20900</name>
</gene>
<feature type="region of interest" description="Disordered" evidence="1">
    <location>
        <begin position="120"/>
        <end position="175"/>
    </location>
</feature>
<name>A0A418WVT6_9BURK</name>
<comment type="caution">
    <text evidence="2">The sequence shown here is derived from an EMBL/GenBank/DDBJ whole genome shotgun (WGS) entry which is preliminary data.</text>
</comment>
<sequence>MTAAIALHTGEVRNTPMAIRGIGRADPSRQHDLVKLIDLHNTVQNQHAAGKTVERQNAEANTFVAAPQKQALHHPGRGSWHWMQAFRRFANRMSGTRNVMTSHHSGSPGLMAERERTDEIPAIPREADSPLEVDKARSKRTTDAPTDRSPAAVRRQDVGYLKMAGESDRSSLVRKSRNQRMKVMLWLESALNGTLHRR</sequence>
<proteinExistence type="predicted"/>
<evidence type="ECO:0000256" key="1">
    <source>
        <dbReference type="SAM" id="MobiDB-lite"/>
    </source>
</evidence>
<dbReference type="EMBL" id="QYUN01000003">
    <property type="protein sequence ID" value="RJF96844.1"/>
    <property type="molecule type" value="Genomic_DNA"/>
</dbReference>
<accession>A0A418WVT6</accession>
<evidence type="ECO:0000313" key="3">
    <source>
        <dbReference type="Proteomes" id="UP000285190"/>
    </source>
</evidence>
<keyword evidence="3" id="KW-1185">Reference proteome</keyword>
<reference evidence="2 3" key="1">
    <citation type="submission" date="2018-09" db="EMBL/GenBank/DDBJ databases">
        <authorList>
            <person name="Zhu H."/>
        </authorList>
    </citation>
    <scope>NUCLEOTIDE SEQUENCE [LARGE SCALE GENOMIC DNA]</scope>
    <source>
        <strain evidence="2 3">K2R10-39</strain>
    </source>
</reference>
<evidence type="ECO:0000313" key="2">
    <source>
        <dbReference type="EMBL" id="RJF96844.1"/>
    </source>
</evidence>
<dbReference type="AlphaFoldDB" id="A0A418WVT6"/>
<dbReference type="Proteomes" id="UP000285190">
    <property type="component" value="Unassembled WGS sequence"/>
</dbReference>